<keyword evidence="14" id="KW-1185">Reference proteome</keyword>
<dbReference type="EC" id="3.2.2.27" evidence="3"/>
<dbReference type="InterPro" id="IPR005273">
    <property type="entry name" value="Ura-DNA_glyco_family4"/>
</dbReference>
<dbReference type="SMART" id="SM00986">
    <property type="entry name" value="UDG"/>
    <property type="match status" value="1"/>
</dbReference>
<evidence type="ECO:0000256" key="5">
    <source>
        <dbReference type="ARBA" id="ARBA00022485"/>
    </source>
</evidence>
<dbReference type="AlphaFoldDB" id="A0A1N6HCS8"/>
<feature type="domain" description="Uracil-DNA glycosylase-like" evidence="12">
    <location>
        <begin position="100"/>
        <end position="251"/>
    </location>
</feature>
<dbReference type="Gene3D" id="3.40.470.10">
    <property type="entry name" value="Uracil-DNA glycosylase-like domain"/>
    <property type="match status" value="1"/>
</dbReference>
<dbReference type="SUPFAM" id="SSF52141">
    <property type="entry name" value="Uracil-DNA glycosylase-like"/>
    <property type="match status" value="1"/>
</dbReference>
<organism evidence="13 14">
    <name type="scientific">Vannielia litorea</name>
    <dbReference type="NCBI Taxonomy" id="1217970"/>
    <lineage>
        <taxon>Bacteria</taxon>
        <taxon>Pseudomonadati</taxon>
        <taxon>Pseudomonadota</taxon>
        <taxon>Alphaproteobacteria</taxon>
        <taxon>Rhodobacterales</taxon>
        <taxon>Paracoccaceae</taxon>
        <taxon>Vannielia</taxon>
    </lineage>
</organism>
<evidence type="ECO:0000256" key="4">
    <source>
        <dbReference type="ARBA" id="ARBA00019403"/>
    </source>
</evidence>
<evidence type="ECO:0000256" key="6">
    <source>
        <dbReference type="ARBA" id="ARBA00022723"/>
    </source>
</evidence>
<evidence type="ECO:0000313" key="14">
    <source>
        <dbReference type="Proteomes" id="UP000184932"/>
    </source>
</evidence>
<dbReference type="GO" id="GO:0051539">
    <property type="term" value="F:4 iron, 4 sulfur cluster binding"/>
    <property type="evidence" value="ECO:0007669"/>
    <property type="project" value="UniProtKB-KW"/>
</dbReference>
<dbReference type="NCBIfam" id="TIGR00758">
    <property type="entry name" value="UDG_fam4"/>
    <property type="match status" value="1"/>
</dbReference>
<evidence type="ECO:0000256" key="11">
    <source>
        <dbReference type="ARBA" id="ARBA00023204"/>
    </source>
</evidence>
<name>A0A1N6HCS8_9RHOB</name>
<comment type="similarity">
    <text evidence="2">Belongs to the uracil-DNA glycosylase (UDG) superfamily. Type 4 (UDGa) family.</text>
</comment>
<comment type="catalytic activity">
    <reaction evidence="1">
        <text>Hydrolyzes single-stranded DNA or mismatched double-stranded DNA and polynucleotides, releasing free uracil.</text>
        <dbReference type="EC" id="3.2.2.27"/>
    </reaction>
</comment>
<reference evidence="14" key="1">
    <citation type="submission" date="2016-11" db="EMBL/GenBank/DDBJ databases">
        <authorList>
            <person name="Varghese N."/>
            <person name="Submissions S."/>
        </authorList>
    </citation>
    <scope>NUCLEOTIDE SEQUENCE [LARGE SCALE GENOMIC DNA]</scope>
    <source>
        <strain evidence="14">DSM 29440</strain>
    </source>
</reference>
<dbReference type="EMBL" id="FSRL01000001">
    <property type="protein sequence ID" value="SIO17628.1"/>
    <property type="molecule type" value="Genomic_DNA"/>
</dbReference>
<dbReference type="Pfam" id="PF03167">
    <property type="entry name" value="UDG"/>
    <property type="match status" value="1"/>
</dbReference>
<sequence length="261" mass="28023">MDGEFDRNAMLAALAWQVELGAVDAIGDAPVNRFEVKTEPKARPAAAAPVPHAPVVTPEVDAVAEARALAAAAGTLEALAAAQESFNLCELKRGARNFVFADGRPEARVMVIGEGPGAEEDAQGKPFVGRSGQLLDRMFAAIGLSRDAAEAEAALYITNVVPWRPPQNRDPEPEELAMMRPFVERHIALAAPELIVLMGNAACGSLLGKRGITRLRGSWHEVAGVPAMPMFHPSFLLRQPEMKRHAWADLLTVKARLDGRS</sequence>
<dbReference type="PANTHER" id="PTHR33693">
    <property type="entry name" value="TYPE-5 URACIL-DNA GLYCOSYLASE"/>
    <property type="match status" value="1"/>
</dbReference>
<evidence type="ECO:0000256" key="2">
    <source>
        <dbReference type="ARBA" id="ARBA00006521"/>
    </source>
</evidence>
<dbReference type="GO" id="GO:0004844">
    <property type="term" value="F:uracil DNA N-glycosylase activity"/>
    <property type="evidence" value="ECO:0007669"/>
    <property type="project" value="UniProtKB-EC"/>
</dbReference>
<keyword evidence="5" id="KW-0004">4Fe-4S</keyword>
<gene>
    <name evidence="13" type="ORF">SAMN05444002_3271</name>
</gene>
<protein>
    <recommendedName>
        <fullName evidence="4">Type-4 uracil-DNA glycosylase</fullName>
        <ecNumber evidence="3">3.2.2.27</ecNumber>
    </recommendedName>
</protein>
<dbReference type="InterPro" id="IPR036895">
    <property type="entry name" value="Uracil-DNA_glycosylase-like_sf"/>
</dbReference>
<accession>A0A1N6HCS8</accession>
<evidence type="ECO:0000256" key="9">
    <source>
        <dbReference type="ARBA" id="ARBA00023004"/>
    </source>
</evidence>
<dbReference type="GO" id="GO:0006281">
    <property type="term" value="P:DNA repair"/>
    <property type="evidence" value="ECO:0007669"/>
    <property type="project" value="UniProtKB-KW"/>
</dbReference>
<evidence type="ECO:0000256" key="10">
    <source>
        <dbReference type="ARBA" id="ARBA00023014"/>
    </source>
</evidence>
<proteinExistence type="inferred from homology"/>
<evidence type="ECO:0000256" key="3">
    <source>
        <dbReference type="ARBA" id="ARBA00012030"/>
    </source>
</evidence>
<dbReference type="InterPro" id="IPR051536">
    <property type="entry name" value="UDG_Type-4/5"/>
</dbReference>
<evidence type="ECO:0000256" key="7">
    <source>
        <dbReference type="ARBA" id="ARBA00022763"/>
    </source>
</evidence>
<dbReference type="RefSeq" id="WP_074257189.1">
    <property type="nucleotide sequence ID" value="NZ_FSRL01000001.1"/>
</dbReference>
<dbReference type="PANTHER" id="PTHR33693:SF1">
    <property type="entry name" value="TYPE-4 URACIL-DNA GLYCOSYLASE"/>
    <property type="match status" value="1"/>
</dbReference>
<evidence type="ECO:0000256" key="1">
    <source>
        <dbReference type="ARBA" id="ARBA00001400"/>
    </source>
</evidence>
<keyword evidence="6" id="KW-0479">Metal-binding</keyword>
<keyword evidence="8" id="KW-0378">Hydrolase</keyword>
<dbReference type="SMART" id="SM00987">
    <property type="entry name" value="UreE_C"/>
    <property type="match status" value="1"/>
</dbReference>
<keyword evidence="9" id="KW-0408">Iron</keyword>
<keyword evidence="11" id="KW-0234">DNA repair</keyword>
<dbReference type="InterPro" id="IPR005122">
    <property type="entry name" value="Uracil-DNA_glycosylase-like"/>
</dbReference>
<dbReference type="STRING" id="1217970.SAMN05444002_3271"/>
<keyword evidence="10" id="KW-0411">Iron-sulfur</keyword>
<dbReference type="CDD" id="cd10030">
    <property type="entry name" value="UDG-F4_TTUDGA_SPO1dp_like"/>
    <property type="match status" value="1"/>
</dbReference>
<evidence type="ECO:0000259" key="12">
    <source>
        <dbReference type="SMART" id="SM00986"/>
    </source>
</evidence>
<dbReference type="GO" id="GO:0046872">
    <property type="term" value="F:metal ion binding"/>
    <property type="evidence" value="ECO:0007669"/>
    <property type="project" value="UniProtKB-KW"/>
</dbReference>
<evidence type="ECO:0000256" key="8">
    <source>
        <dbReference type="ARBA" id="ARBA00022801"/>
    </source>
</evidence>
<evidence type="ECO:0000313" key="13">
    <source>
        <dbReference type="EMBL" id="SIO17628.1"/>
    </source>
</evidence>
<dbReference type="Proteomes" id="UP000184932">
    <property type="component" value="Unassembled WGS sequence"/>
</dbReference>
<keyword evidence="7" id="KW-0227">DNA damage</keyword>
<dbReference type="OrthoDB" id="5290748at2"/>